<protein>
    <recommendedName>
        <fullName evidence="7">Chitin-binding type-2 domain-containing protein</fullName>
    </recommendedName>
</protein>
<dbReference type="AlphaFoldDB" id="A0A9J6BAF8"/>
<evidence type="ECO:0000256" key="4">
    <source>
        <dbReference type="ARBA" id="ARBA00023157"/>
    </source>
</evidence>
<feature type="signal peptide" evidence="6">
    <location>
        <begin position="1"/>
        <end position="18"/>
    </location>
</feature>
<feature type="domain" description="Chitin-binding type-2" evidence="7">
    <location>
        <begin position="25"/>
        <end position="82"/>
    </location>
</feature>
<dbReference type="SUPFAM" id="SSF57625">
    <property type="entry name" value="Invertebrate chitin-binding proteins"/>
    <property type="match status" value="3"/>
</dbReference>
<keyword evidence="2 6" id="KW-0732">Signal</keyword>
<evidence type="ECO:0000313" key="9">
    <source>
        <dbReference type="Proteomes" id="UP001107558"/>
    </source>
</evidence>
<gene>
    <name evidence="8" type="ORF">PVAND_014523</name>
</gene>
<dbReference type="InterPro" id="IPR002557">
    <property type="entry name" value="Chitin-bd_dom"/>
</dbReference>
<keyword evidence="1" id="KW-0147">Chitin-binding</keyword>
<accession>A0A9J6BAF8</accession>
<evidence type="ECO:0000256" key="6">
    <source>
        <dbReference type="SAM" id="SignalP"/>
    </source>
</evidence>
<evidence type="ECO:0000256" key="3">
    <source>
        <dbReference type="ARBA" id="ARBA00022737"/>
    </source>
</evidence>
<comment type="caution">
    <text evidence="8">The sequence shown here is derived from an EMBL/GenBank/DDBJ whole genome shotgun (WGS) entry which is preliminary data.</text>
</comment>
<dbReference type="PROSITE" id="PS50940">
    <property type="entry name" value="CHIT_BIND_II"/>
    <property type="match status" value="3"/>
</dbReference>
<keyword evidence="4" id="KW-1015">Disulfide bond</keyword>
<feature type="chain" id="PRO_5039954759" description="Chitin-binding type-2 domain-containing protein" evidence="6">
    <location>
        <begin position="19"/>
        <end position="229"/>
    </location>
</feature>
<dbReference type="EMBL" id="JADBJN010000004">
    <property type="protein sequence ID" value="KAG5666499.1"/>
    <property type="molecule type" value="Genomic_DNA"/>
</dbReference>
<name>A0A9J6BAF8_POLVA</name>
<reference evidence="8" key="1">
    <citation type="submission" date="2021-03" db="EMBL/GenBank/DDBJ databases">
        <title>Chromosome level genome of the anhydrobiotic midge Polypedilum vanderplanki.</title>
        <authorList>
            <person name="Yoshida Y."/>
            <person name="Kikawada T."/>
            <person name="Gusev O."/>
        </authorList>
    </citation>
    <scope>NUCLEOTIDE SEQUENCE</scope>
    <source>
        <strain evidence="8">NIAS01</strain>
        <tissue evidence="8">Whole body or cell culture</tissue>
    </source>
</reference>
<keyword evidence="3" id="KW-0677">Repeat</keyword>
<sequence>MLTKFLITFALILPFVVSQGNTQALPSCEGVEDFTFIASQTDCAIYYECIDGIAYRLQCPRGNYFSTREQTCVPYSESDCPLLTPSPPPSIPTCDDVEDFWFIPSLDSCYLYYQCIDQIPYLLQCPRGLYFSFEQQNCVNPNDSDCPLIQTTPEPTTTMFPPPRPPRPTCDDVENFDMIPTPICNQYLMCIDGTDVLLQCPRGFYFSFANQNCGSYDETDCYLWADMHE</sequence>
<feature type="domain" description="Chitin-binding type-2" evidence="7">
    <location>
        <begin position="91"/>
        <end position="148"/>
    </location>
</feature>
<dbReference type="Pfam" id="PF01607">
    <property type="entry name" value="CBM_14"/>
    <property type="match status" value="3"/>
</dbReference>
<evidence type="ECO:0000313" key="8">
    <source>
        <dbReference type="EMBL" id="KAG5666499.1"/>
    </source>
</evidence>
<dbReference type="Proteomes" id="UP001107558">
    <property type="component" value="Chromosome 4"/>
</dbReference>
<dbReference type="GO" id="GO:0005576">
    <property type="term" value="C:extracellular region"/>
    <property type="evidence" value="ECO:0007669"/>
    <property type="project" value="InterPro"/>
</dbReference>
<dbReference type="InterPro" id="IPR036508">
    <property type="entry name" value="Chitin-bd_dom_sf"/>
</dbReference>
<dbReference type="PANTHER" id="PTHR23301:SF0">
    <property type="entry name" value="CHITIN-BINDING TYPE-2 DOMAIN-CONTAINING PROTEIN-RELATED"/>
    <property type="match status" value="1"/>
</dbReference>
<evidence type="ECO:0000259" key="7">
    <source>
        <dbReference type="PROSITE" id="PS50940"/>
    </source>
</evidence>
<dbReference type="OrthoDB" id="6020543at2759"/>
<evidence type="ECO:0000256" key="2">
    <source>
        <dbReference type="ARBA" id="ARBA00022729"/>
    </source>
</evidence>
<keyword evidence="5" id="KW-0325">Glycoprotein</keyword>
<dbReference type="Gene3D" id="2.170.140.10">
    <property type="entry name" value="Chitin binding domain"/>
    <property type="match status" value="3"/>
</dbReference>
<keyword evidence="9" id="KW-1185">Reference proteome</keyword>
<evidence type="ECO:0000256" key="1">
    <source>
        <dbReference type="ARBA" id="ARBA00022669"/>
    </source>
</evidence>
<dbReference type="GO" id="GO:0008061">
    <property type="term" value="F:chitin binding"/>
    <property type="evidence" value="ECO:0007669"/>
    <property type="project" value="UniProtKB-KW"/>
</dbReference>
<feature type="domain" description="Chitin-binding type-2" evidence="7">
    <location>
        <begin position="167"/>
        <end position="223"/>
    </location>
</feature>
<dbReference type="SMART" id="SM00494">
    <property type="entry name" value="ChtBD2"/>
    <property type="match status" value="3"/>
</dbReference>
<evidence type="ECO:0000256" key="5">
    <source>
        <dbReference type="ARBA" id="ARBA00023180"/>
    </source>
</evidence>
<organism evidence="8 9">
    <name type="scientific">Polypedilum vanderplanki</name>
    <name type="common">Sleeping chironomid midge</name>
    <dbReference type="NCBI Taxonomy" id="319348"/>
    <lineage>
        <taxon>Eukaryota</taxon>
        <taxon>Metazoa</taxon>
        <taxon>Ecdysozoa</taxon>
        <taxon>Arthropoda</taxon>
        <taxon>Hexapoda</taxon>
        <taxon>Insecta</taxon>
        <taxon>Pterygota</taxon>
        <taxon>Neoptera</taxon>
        <taxon>Endopterygota</taxon>
        <taxon>Diptera</taxon>
        <taxon>Nematocera</taxon>
        <taxon>Chironomoidea</taxon>
        <taxon>Chironomidae</taxon>
        <taxon>Chironominae</taxon>
        <taxon>Polypedilum</taxon>
        <taxon>Polypedilum</taxon>
    </lineage>
</organism>
<proteinExistence type="predicted"/>
<dbReference type="InterPro" id="IPR051940">
    <property type="entry name" value="Chitin_bind-dev_reg"/>
</dbReference>
<dbReference type="PANTHER" id="PTHR23301">
    <property type="entry name" value="CHITIN BINDING PERITROPHIN-A"/>
    <property type="match status" value="1"/>
</dbReference>